<gene>
    <name evidence="1" type="ORF">SAMN05216554_3787</name>
</gene>
<protein>
    <recommendedName>
        <fullName evidence="3">Aldehyde dehydrogenase family protein</fullName>
    </recommendedName>
</protein>
<sequence>MSSTATATPVSRRVSRDLATIELEFRAHRTAMHSDPWVKRRSEALGRAAARIDEAVPGTGAAAHLHGLSEAVLENRDGVITYSPGEAVVHVDAPLGTVVMMISPDCTSGEAAANLGAALAVGNRVAVGLFDEPDRPTTEVLSALLGEFGDDDLWLLDAPASWSHIGSDRDLAVVVPGHVTVGETRPRRYPSEARSAESRRLLLDLYTRPITIVVPIRLAGATAPL</sequence>
<name>A0A1H3SY29_9MICO</name>
<evidence type="ECO:0008006" key="3">
    <source>
        <dbReference type="Google" id="ProtNLM"/>
    </source>
</evidence>
<accession>A0A1H3SY29</accession>
<keyword evidence="2" id="KW-1185">Reference proteome</keyword>
<proteinExistence type="predicted"/>
<evidence type="ECO:0000313" key="2">
    <source>
        <dbReference type="Proteomes" id="UP000198891"/>
    </source>
</evidence>
<dbReference type="Proteomes" id="UP000198891">
    <property type="component" value="Unassembled WGS sequence"/>
</dbReference>
<reference evidence="1 2" key="1">
    <citation type="submission" date="2016-10" db="EMBL/GenBank/DDBJ databases">
        <authorList>
            <person name="de Groot N.N."/>
        </authorList>
    </citation>
    <scope>NUCLEOTIDE SEQUENCE [LARGE SCALE GENOMIC DNA]</scope>
    <source>
        <strain evidence="1 2">CGMCC 4.3491</strain>
    </source>
</reference>
<organism evidence="1 2">
    <name type="scientific">Herbiconiux ginsengi</name>
    <dbReference type="NCBI Taxonomy" id="381665"/>
    <lineage>
        <taxon>Bacteria</taxon>
        <taxon>Bacillati</taxon>
        <taxon>Actinomycetota</taxon>
        <taxon>Actinomycetes</taxon>
        <taxon>Micrococcales</taxon>
        <taxon>Microbacteriaceae</taxon>
        <taxon>Herbiconiux</taxon>
    </lineage>
</organism>
<dbReference type="STRING" id="381665.SAMN05216554_3787"/>
<dbReference type="EMBL" id="FNPZ01000004">
    <property type="protein sequence ID" value="SDZ42538.1"/>
    <property type="molecule type" value="Genomic_DNA"/>
</dbReference>
<dbReference type="RefSeq" id="WP_092556705.1">
    <property type="nucleotide sequence ID" value="NZ_FNPZ01000004.1"/>
</dbReference>
<dbReference type="AlphaFoldDB" id="A0A1H3SY29"/>
<evidence type="ECO:0000313" key="1">
    <source>
        <dbReference type="EMBL" id="SDZ42538.1"/>
    </source>
</evidence>